<dbReference type="SUPFAM" id="SSF52047">
    <property type="entry name" value="RNI-like"/>
    <property type="match status" value="1"/>
</dbReference>
<dbReference type="InParanoid" id="J0D6C4"/>
<dbReference type="PROSITE" id="PS50181">
    <property type="entry name" value="FBOX"/>
    <property type="match status" value="1"/>
</dbReference>
<dbReference type="Gene3D" id="3.80.10.10">
    <property type="entry name" value="Ribonuclease Inhibitor"/>
    <property type="match status" value="1"/>
</dbReference>
<dbReference type="Gene3D" id="1.20.1280.50">
    <property type="match status" value="1"/>
</dbReference>
<gene>
    <name evidence="2" type="ORF">AURDEDRAFT_176539</name>
</gene>
<organism evidence="2 3">
    <name type="scientific">Auricularia subglabra (strain TFB-10046 / SS5)</name>
    <name type="common">White-rot fungus</name>
    <name type="synonym">Auricularia delicata (strain TFB10046)</name>
    <dbReference type="NCBI Taxonomy" id="717982"/>
    <lineage>
        <taxon>Eukaryota</taxon>
        <taxon>Fungi</taxon>
        <taxon>Dikarya</taxon>
        <taxon>Basidiomycota</taxon>
        <taxon>Agaricomycotina</taxon>
        <taxon>Agaricomycetes</taxon>
        <taxon>Auriculariales</taxon>
        <taxon>Auriculariaceae</taxon>
        <taxon>Auricularia</taxon>
    </lineage>
</organism>
<reference evidence="3" key="1">
    <citation type="journal article" date="2012" name="Science">
        <title>The Paleozoic origin of enzymatic lignin decomposition reconstructed from 31 fungal genomes.</title>
        <authorList>
            <person name="Floudas D."/>
            <person name="Binder M."/>
            <person name="Riley R."/>
            <person name="Barry K."/>
            <person name="Blanchette R.A."/>
            <person name="Henrissat B."/>
            <person name="Martinez A.T."/>
            <person name="Otillar R."/>
            <person name="Spatafora J.W."/>
            <person name="Yadav J.S."/>
            <person name="Aerts A."/>
            <person name="Benoit I."/>
            <person name="Boyd A."/>
            <person name="Carlson A."/>
            <person name="Copeland A."/>
            <person name="Coutinho P.M."/>
            <person name="de Vries R.P."/>
            <person name="Ferreira P."/>
            <person name="Findley K."/>
            <person name="Foster B."/>
            <person name="Gaskell J."/>
            <person name="Glotzer D."/>
            <person name="Gorecki P."/>
            <person name="Heitman J."/>
            <person name="Hesse C."/>
            <person name="Hori C."/>
            <person name="Igarashi K."/>
            <person name="Jurgens J.A."/>
            <person name="Kallen N."/>
            <person name="Kersten P."/>
            <person name="Kohler A."/>
            <person name="Kuees U."/>
            <person name="Kumar T.K.A."/>
            <person name="Kuo A."/>
            <person name="LaButti K."/>
            <person name="Larrondo L.F."/>
            <person name="Lindquist E."/>
            <person name="Ling A."/>
            <person name="Lombard V."/>
            <person name="Lucas S."/>
            <person name="Lundell T."/>
            <person name="Martin R."/>
            <person name="McLaughlin D.J."/>
            <person name="Morgenstern I."/>
            <person name="Morin E."/>
            <person name="Murat C."/>
            <person name="Nagy L.G."/>
            <person name="Nolan M."/>
            <person name="Ohm R.A."/>
            <person name="Patyshakuliyeva A."/>
            <person name="Rokas A."/>
            <person name="Ruiz-Duenas F.J."/>
            <person name="Sabat G."/>
            <person name="Salamov A."/>
            <person name="Samejima M."/>
            <person name="Schmutz J."/>
            <person name="Slot J.C."/>
            <person name="St John F."/>
            <person name="Stenlid J."/>
            <person name="Sun H."/>
            <person name="Sun S."/>
            <person name="Syed K."/>
            <person name="Tsang A."/>
            <person name="Wiebenga A."/>
            <person name="Young D."/>
            <person name="Pisabarro A."/>
            <person name="Eastwood D.C."/>
            <person name="Martin F."/>
            <person name="Cullen D."/>
            <person name="Grigoriev I.V."/>
            <person name="Hibbett D.S."/>
        </authorList>
    </citation>
    <scope>NUCLEOTIDE SEQUENCE [LARGE SCALE GENOMIC DNA]</scope>
    <source>
        <strain evidence="3">TFB10046</strain>
    </source>
</reference>
<dbReference type="InterPro" id="IPR032675">
    <property type="entry name" value="LRR_dom_sf"/>
</dbReference>
<dbReference type="EMBL" id="JH687951">
    <property type="protein sequence ID" value="EJD34408.1"/>
    <property type="molecule type" value="Genomic_DNA"/>
</dbReference>
<dbReference type="Pfam" id="PF12937">
    <property type="entry name" value="F-box-like"/>
    <property type="match status" value="1"/>
</dbReference>
<protein>
    <recommendedName>
        <fullName evidence="1">F-box domain-containing protein</fullName>
    </recommendedName>
</protein>
<dbReference type="AlphaFoldDB" id="J0D6C4"/>
<name>J0D6C4_AURST</name>
<accession>J0D6C4</accession>
<evidence type="ECO:0000313" key="3">
    <source>
        <dbReference type="Proteomes" id="UP000006514"/>
    </source>
</evidence>
<evidence type="ECO:0000313" key="2">
    <source>
        <dbReference type="EMBL" id="EJD34408.1"/>
    </source>
</evidence>
<sequence length="451" mass="49795">MTTVLSLPDELLGDIFIIASGVYLCLKFPMGRVCRRWRDVALCTPSLWSHIGLLHEQDFHGLKTALFRTGSTCLLDISVFHYSSVRHVALIDAALRTLVPYAPRIRSHMTEWVPGSLLTSCIELPNLKKLRLAGPQYGPGRQGAEIQLSAPSLRVLHLLHIRVLDRKVLLSCSLVELTITGHFLVAADIAPILTICHGLERLTFRIEHGADAPLSVSLPTAHMPNLTHLELELSFGNSVAVLHAFRTLALVSSITIHMFTLNGENLASRIFEAALRGLGKLIWFSVGRDSITLRDETGRIRTLVIERADLDIMPAWVHLSERYSANHTVREFEIPLDYWNAFAAAVLACPSILDSGVLLQVRFMGYGLGPRLPDLGELSVAGLSCVALTSNGFHPRPWDDLPALLRHILRSLAYAGEAPLAIKVAVSEPLPESARKGIEEEGRGRWRILAC</sequence>
<proteinExistence type="predicted"/>
<dbReference type="OrthoDB" id="2884925at2759"/>
<feature type="domain" description="F-box" evidence="1">
    <location>
        <begin position="1"/>
        <end position="51"/>
    </location>
</feature>
<dbReference type="InterPro" id="IPR036047">
    <property type="entry name" value="F-box-like_dom_sf"/>
</dbReference>
<keyword evidence="3" id="KW-1185">Reference proteome</keyword>
<evidence type="ECO:0000259" key="1">
    <source>
        <dbReference type="PROSITE" id="PS50181"/>
    </source>
</evidence>
<dbReference type="Proteomes" id="UP000006514">
    <property type="component" value="Unassembled WGS sequence"/>
</dbReference>
<dbReference type="KEGG" id="adl:AURDEDRAFT_176539"/>
<dbReference type="SUPFAM" id="SSF81383">
    <property type="entry name" value="F-box domain"/>
    <property type="match status" value="1"/>
</dbReference>
<dbReference type="InterPro" id="IPR001810">
    <property type="entry name" value="F-box_dom"/>
</dbReference>